<reference evidence="2" key="1">
    <citation type="journal article" date="2020" name="Toxins">
        <title>Phylogenomic Analysis of Secondary Metabolism in the Toxic Cyanobacterial Genera Anabaena, Dolichospermum and Aphanizomenon.</title>
        <authorList>
            <person name="Oesterholm J."/>
            <person name="Popin R.V."/>
            <person name="Fewer D.P."/>
            <person name="Sivonen K."/>
        </authorList>
    </citation>
    <scope>NUCLEOTIDE SEQUENCE [LARGE SCALE GENOMIC DNA]</scope>
    <source>
        <strain evidence="2">UHCC 0037</strain>
    </source>
</reference>
<gene>
    <name evidence="1" type="ORF">FJR39_05935</name>
</gene>
<organism evidence="1 2">
    <name type="scientific">Dolichospermum flos-aquae UHCC 0037</name>
    <dbReference type="NCBI Taxonomy" id="2590026"/>
    <lineage>
        <taxon>Bacteria</taxon>
        <taxon>Bacillati</taxon>
        <taxon>Cyanobacteriota</taxon>
        <taxon>Cyanophyceae</taxon>
        <taxon>Nostocales</taxon>
        <taxon>Aphanizomenonaceae</taxon>
        <taxon>Dolichospermum</taxon>
    </lineage>
</organism>
<feature type="non-terminal residue" evidence="1">
    <location>
        <position position="1"/>
    </location>
</feature>
<sequence>ETADERAVRLETAKVELAAQGEFDHVIVNDDIRRAAEELVSLMGSH</sequence>
<dbReference type="EMBL" id="VILF01000001">
    <property type="protein sequence ID" value="MTJ42796.1"/>
    <property type="molecule type" value="Genomic_DNA"/>
</dbReference>
<evidence type="ECO:0000313" key="1">
    <source>
        <dbReference type="EMBL" id="MTJ42796.1"/>
    </source>
</evidence>
<proteinExistence type="predicted"/>
<name>A0ACC7S3A4_DOLFA</name>
<dbReference type="Proteomes" id="UP001517388">
    <property type="component" value="Unassembled WGS sequence"/>
</dbReference>
<evidence type="ECO:0000313" key="2">
    <source>
        <dbReference type="Proteomes" id="UP001517388"/>
    </source>
</evidence>
<accession>A0ACC7S3A4</accession>
<keyword evidence="1" id="KW-0808">Transferase</keyword>
<protein>
    <submittedName>
        <fullName evidence="1">Guanylate kinase</fullName>
    </submittedName>
</protein>
<comment type="caution">
    <text evidence="1">The sequence shown here is derived from an EMBL/GenBank/DDBJ whole genome shotgun (WGS) entry which is preliminary data.</text>
</comment>
<keyword evidence="1" id="KW-0418">Kinase</keyword>
<keyword evidence="2" id="KW-1185">Reference proteome</keyword>